<dbReference type="SMART" id="SM00223">
    <property type="entry name" value="APPLE"/>
    <property type="match status" value="1"/>
</dbReference>
<dbReference type="GO" id="GO:0005576">
    <property type="term" value="C:extracellular region"/>
    <property type="evidence" value="ECO:0007669"/>
    <property type="project" value="InterPro"/>
</dbReference>
<feature type="compositionally biased region" description="Basic and acidic residues" evidence="3">
    <location>
        <begin position="98"/>
        <end position="109"/>
    </location>
</feature>
<dbReference type="InterPro" id="IPR000177">
    <property type="entry name" value="Apple"/>
</dbReference>
<organism evidence="6 7">
    <name type="scientific">Recurvomyces mirabilis</name>
    <dbReference type="NCBI Taxonomy" id="574656"/>
    <lineage>
        <taxon>Eukaryota</taxon>
        <taxon>Fungi</taxon>
        <taxon>Dikarya</taxon>
        <taxon>Ascomycota</taxon>
        <taxon>Pezizomycotina</taxon>
        <taxon>Dothideomycetes</taxon>
        <taxon>Dothideomycetidae</taxon>
        <taxon>Mycosphaerellales</taxon>
        <taxon>Teratosphaeriaceae</taxon>
        <taxon>Recurvomyces</taxon>
    </lineage>
</organism>
<dbReference type="AlphaFoldDB" id="A0AAE0WL22"/>
<dbReference type="Gene3D" id="3.50.4.10">
    <property type="entry name" value="Hepatocyte Growth Factor"/>
    <property type="match status" value="2"/>
</dbReference>
<evidence type="ECO:0000259" key="5">
    <source>
        <dbReference type="SMART" id="SM00223"/>
    </source>
</evidence>
<feature type="compositionally biased region" description="Pro residues" evidence="3">
    <location>
        <begin position="113"/>
        <end position="122"/>
    </location>
</feature>
<feature type="signal peptide" evidence="4">
    <location>
        <begin position="1"/>
        <end position="21"/>
    </location>
</feature>
<name>A0AAE0WL22_9PEZI</name>
<evidence type="ECO:0000256" key="1">
    <source>
        <dbReference type="ARBA" id="ARBA00022737"/>
    </source>
</evidence>
<sequence length="551" mass="54955">MVRLGAKCLLGLVGLAQITGALPGRPRELVVLNTPQAPAHHPGHPPGEGNLKLRKDEPKGDQPEDDPHANPPPPPPSAAAAKPQSTTSKAAAGPPPPDPKDDPKDDPKGNPKGSPPPPPPPATTERPPSASSKPGVGPAPSDPKGNPPLPPSPASTIHSSSSTVKPSGPAGAPPPPPPPPPGPSSEKTTSSPSSAPSSHGSTTSHASTSSSLPALTSKSTSTTLHSSSLSVPPIVFPPISISTTTSSAVTAPSPAKAGTCSAGGVTYTTGQRVTDGAGNTYIIHCSTDNTALGTTIVGVGSGGFGACFAECDNSASCVGWTYSGADSGNCYLKTFLGTYFPSSNTIVTAFRDNAPNSPPSISVPLSATSTGNLVPSVSPLPPARGTCAQLGTSNATFSDNIGRVWSLQCGHDYTDHDISAQAVTNYQECFVACDAKAGCTAFSYVGDSVYGTCYLKSAGAGEVVNSNVDSAICISGCDVAASPASSASATGSASNANSTSSPSDSGITACTAIAPGGQGYYTDSTGCTYEMTCRLDYPGNDIEVLPRAIAI</sequence>
<evidence type="ECO:0000256" key="4">
    <source>
        <dbReference type="SAM" id="SignalP"/>
    </source>
</evidence>
<keyword evidence="1" id="KW-0677">Repeat</keyword>
<feature type="chain" id="PRO_5042236724" description="Apple domain-containing protein" evidence="4">
    <location>
        <begin position="22"/>
        <end position="551"/>
    </location>
</feature>
<gene>
    <name evidence="6" type="ORF">LTR78_006565</name>
</gene>
<evidence type="ECO:0000256" key="3">
    <source>
        <dbReference type="SAM" id="MobiDB-lite"/>
    </source>
</evidence>
<dbReference type="InterPro" id="IPR003609">
    <property type="entry name" value="Pan_app"/>
</dbReference>
<proteinExistence type="predicted"/>
<feature type="compositionally biased region" description="Low complexity" evidence="3">
    <location>
        <begin position="78"/>
        <end position="92"/>
    </location>
</feature>
<protein>
    <recommendedName>
        <fullName evidence="5">Apple domain-containing protein</fullName>
    </recommendedName>
</protein>
<dbReference type="Pfam" id="PF14295">
    <property type="entry name" value="PAN_4"/>
    <property type="match status" value="2"/>
</dbReference>
<accession>A0AAE0WL22</accession>
<dbReference type="GO" id="GO:0006508">
    <property type="term" value="P:proteolysis"/>
    <property type="evidence" value="ECO:0007669"/>
    <property type="project" value="InterPro"/>
</dbReference>
<keyword evidence="7" id="KW-1185">Reference proteome</keyword>
<reference evidence="6" key="1">
    <citation type="submission" date="2023-07" db="EMBL/GenBank/DDBJ databases">
        <title>Black Yeasts Isolated from many extreme environments.</title>
        <authorList>
            <person name="Coleine C."/>
            <person name="Stajich J.E."/>
            <person name="Selbmann L."/>
        </authorList>
    </citation>
    <scope>NUCLEOTIDE SEQUENCE</scope>
    <source>
        <strain evidence="6">CCFEE 5485</strain>
    </source>
</reference>
<feature type="compositionally biased region" description="Basic and acidic residues" evidence="3">
    <location>
        <begin position="51"/>
        <end position="68"/>
    </location>
</feature>
<feature type="compositionally biased region" description="Low complexity" evidence="3">
    <location>
        <begin position="154"/>
        <end position="170"/>
    </location>
</feature>
<feature type="compositionally biased region" description="Low complexity" evidence="3">
    <location>
        <begin position="123"/>
        <end position="132"/>
    </location>
</feature>
<comment type="caution">
    <text evidence="6">The sequence shown here is derived from an EMBL/GenBank/DDBJ whole genome shotgun (WGS) entry which is preliminary data.</text>
</comment>
<feature type="compositionally biased region" description="Pro residues" evidence="3">
    <location>
        <begin position="171"/>
        <end position="183"/>
    </location>
</feature>
<feature type="domain" description="Apple" evidence="5">
    <location>
        <begin position="409"/>
        <end position="477"/>
    </location>
</feature>
<dbReference type="EMBL" id="JAUTXT010000024">
    <property type="protein sequence ID" value="KAK3673660.1"/>
    <property type="molecule type" value="Genomic_DNA"/>
</dbReference>
<evidence type="ECO:0000256" key="2">
    <source>
        <dbReference type="ARBA" id="ARBA00023157"/>
    </source>
</evidence>
<dbReference type="Proteomes" id="UP001274830">
    <property type="component" value="Unassembled WGS sequence"/>
</dbReference>
<evidence type="ECO:0000313" key="6">
    <source>
        <dbReference type="EMBL" id="KAK3673660.1"/>
    </source>
</evidence>
<evidence type="ECO:0000313" key="7">
    <source>
        <dbReference type="Proteomes" id="UP001274830"/>
    </source>
</evidence>
<keyword evidence="2" id="KW-1015">Disulfide bond</keyword>
<feature type="region of interest" description="Disordered" evidence="3">
    <location>
        <begin position="35"/>
        <end position="229"/>
    </location>
</feature>
<keyword evidence="4" id="KW-0732">Signal</keyword>
<feature type="compositionally biased region" description="Low complexity" evidence="3">
    <location>
        <begin position="184"/>
        <end position="229"/>
    </location>
</feature>